<dbReference type="PANTHER" id="PTHR43861:SF2">
    <property type="entry name" value="CARBOXY-S-ADENOSYL-L-METHIONINE SYNTHASE"/>
    <property type="match status" value="1"/>
</dbReference>
<dbReference type="InterPro" id="IPR005271">
    <property type="entry name" value="CmoA"/>
</dbReference>
<dbReference type="OrthoDB" id="9779941at2"/>
<evidence type="ECO:0000256" key="3">
    <source>
        <dbReference type="HAMAP-Rule" id="MF_01589"/>
    </source>
</evidence>
<dbReference type="Pfam" id="PF13649">
    <property type="entry name" value="Methyltransf_25"/>
    <property type="match status" value="1"/>
</dbReference>
<feature type="domain" description="Methyltransferase" evidence="5">
    <location>
        <begin position="60"/>
        <end position="156"/>
    </location>
</feature>
<gene>
    <name evidence="3 6" type="primary">cmoA</name>
    <name evidence="6" type="ORF">EV102420_10_00250</name>
</gene>
<comment type="caution">
    <text evidence="6">The sequence shown here is derived from an EMBL/GenBank/DDBJ whole genome shotgun (WGS) entry which is preliminary data.</text>
</comment>
<proteinExistence type="inferred from homology"/>
<dbReference type="GO" id="GO:0016743">
    <property type="term" value="F:carboxyl- or carbamoyltransferase activity"/>
    <property type="evidence" value="ECO:0007669"/>
    <property type="project" value="UniProtKB-UniRule"/>
</dbReference>
<dbReference type="PIRSF" id="PIRSF006325">
    <property type="entry name" value="MeTrfase_bac"/>
    <property type="match status" value="1"/>
</dbReference>
<dbReference type="InterPro" id="IPR041698">
    <property type="entry name" value="Methyltransf_25"/>
</dbReference>
<dbReference type="NCBIfam" id="TIGR00740">
    <property type="entry name" value="carboxy-S-adenosyl-L-methionine synthase CmoA"/>
    <property type="match status" value="1"/>
</dbReference>
<dbReference type="EMBL" id="BBMZ01000010">
    <property type="protein sequence ID" value="GAL58243.1"/>
    <property type="molecule type" value="Genomic_DNA"/>
</dbReference>
<organism evidence="6 7">
    <name type="scientific">Pseudescherichia vulneris NBRC 102420</name>
    <dbReference type="NCBI Taxonomy" id="1115515"/>
    <lineage>
        <taxon>Bacteria</taxon>
        <taxon>Pseudomonadati</taxon>
        <taxon>Pseudomonadota</taxon>
        <taxon>Gammaproteobacteria</taxon>
        <taxon>Enterobacterales</taxon>
        <taxon>Enterobacteriaceae</taxon>
        <taxon>Pseudescherichia</taxon>
    </lineage>
</organism>
<evidence type="ECO:0000256" key="1">
    <source>
        <dbReference type="ARBA" id="ARBA00022679"/>
    </source>
</evidence>
<evidence type="ECO:0000313" key="7">
    <source>
        <dbReference type="Proteomes" id="UP000029462"/>
    </source>
</evidence>
<dbReference type="InterPro" id="IPR029063">
    <property type="entry name" value="SAM-dependent_MTases_sf"/>
</dbReference>
<dbReference type="AlphaFoldDB" id="A0A090V288"/>
<comment type="subunit">
    <text evidence="3">Homodimer.</text>
</comment>
<name>A0A090V288_PSEVU</name>
<dbReference type="GO" id="GO:0032259">
    <property type="term" value="P:methylation"/>
    <property type="evidence" value="ECO:0007669"/>
    <property type="project" value="UniProtKB-KW"/>
</dbReference>
<dbReference type="Gene3D" id="3.40.50.150">
    <property type="entry name" value="Vaccinia Virus protein VP39"/>
    <property type="match status" value="1"/>
</dbReference>
<sequence length="240" mass="27391">MGQDNVFAVEKSAEDFRFDSQVAGVFDDMVDRSVPFYQEIQRMVGELAAEYATEGSQLYDLGCATGTTLALLDGALPQNIAFTGIDNSPDMLEKCRSKFAQLHSARETRFLCQDLKERLTLDNASVVAMILTLMFVRPLHRRELLSSIYQGLNPGGALILVEKVVCDSPDLNRRFINYYYDMKRRHGYSELEISQKREALENVLIPYSEGENRQMLTDTGFRSVEVFFRWYNFCAMVAIK</sequence>
<dbReference type="STRING" id="1115515.EV102420_10_00250"/>
<comment type="catalytic activity">
    <reaction evidence="3">
        <text>prephenate + S-adenosyl-L-methionine = carboxy-S-adenosyl-L-methionine + 3-phenylpyruvate + H2O</text>
        <dbReference type="Rhea" id="RHEA:51692"/>
        <dbReference type="ChEBI" id="CHEBI:15377"/>
        <dbReference type="ChEBI" id="CHEBI:18005"/>
        <dbReference type="ChEBI" id="CHEBI:29934"/>
        <dbReference type="ChEBI" id="CHEBI:59789"/>
        <dbReference type="ChEBI" id="CHEBI:134278"/>
    </reaction>
</comment>
<feature type="binding site" evidence="3">
    <location>
        <position position="197"/>
    </location>
    <ligand>
        <name>S-adenosyl-L-methionine</name>
        <dbReference type="ChEBI" id="CHEBI:59789"/>
    </ligand>
</feature>
<protein>
    <recommendedName>
        <fullName evidence="3">Carboxy-S-adenosyl-L-methionine synthase</fullName>
        <shortName evidence="3">Cx-SAM synthase</shortName>
        <ecNumber evidence="3">2.1.3.-</ecNumber>
    </recommendedName>
</protein>
<dbReference type="Proteomes" id="UP000029462">
    <property type="component" value="Unassembled WGS sequence"/>
</dbReference>
<dbReference type="HAMAP" id="MF_01589">
    <property type="entry name" value="Cx_SAM_synthase"/>
    <property type="match status" value="1"/>
</dbReference>
<comment type="function">
    <text evidence="3">Catalyzes the conversion of S-adenosyl-L-methionine (SAM) to carboxy-S-adenosyl-L-methionine (Cx-SAM).</text>
</comment>
<comment type="similarity">
    <text evidence="3">Belongs to the class I-like SAM-binding methyltransferase superfamily. Cx-SAM synthase family.</text>
</comment>
<accession>A0A090V288</accession>
<keyword evidence="2 3" id="KW-0949">S-adenosyl-L-methionine</keyword>
<evidence type="ECO:0000313" key="6">
    <source>
        <dbReference type="EMBL" id="GAL58243.1"/>
    </source>
</evidence>
<keyword evidence="1 3" id="KW-0808">Transferase</keyword>
<feature type="binding site" evidence="3">
    <location>
        <begin position="114"/>
        <end position="115"/>
    </location>
    <ligand>
        <name>S-adenosyl-L-methionine</name>
        <dbReference type="ChEBI" id="CHEBI:59789"/>
    </ligand>
</feature>
<dbReference type="RefSeq" id="WP_077776516.1">
    <property type="nucleotide sequence ID" value="NZ_BBMZ01000010.1"/>
</dbReference>
<comment type="caution">
    <text evidence="3">Lacks conserved residue(s) required for the propagation of feature annotation.</text>
</comment>
<feature type="binding site" evidence="3 4">
    <location>
        <begin position="86"/>
        <end position="87"/>
    </location>
    <ligand>
        <name>S-adenosyl-L-methionine</name>
        <dbReference type="ChEBI" id="CHEBI:59789"/>
    </ligand>
</feature>
<dbReference type="GO" id="GO:1904047">
    <property type="term" value="F:S-adenosyl-L-methionine binding"/>
    <property type="evidence" value="ECO:0007669"/>
    <property type="project" value="UniProtKB-UniRule"/>
</dbReference>
<evidence type="ECO:0000256" key="4">
    <source>
        <dbReference type="PIRSR" id="PIRSR006325-1"/>
    </source>
</evidence>
<dbReference type="GO" id="GO:0002098">
    <property type="term" value="P:tRNA wobble uridine modification"/>
    <property type="evidence" value="ECO:0007669"/>
    <property type="project" value="InterPro"/>
</dbReference>
<feature type="binding site" evidence="3 4">
    <location>
        <position position="37"/>
    </location>
    <ligand>
        <name>S-adenosyl-L-methionine</name>
        <dbReference type="ChEBI" id="CHEBI:59789"/>
    </ligand>
</feature>
<dbReference type="SUPFAM" id="SSF53335">
    <property type="entry name" value="S-adenosyl-L-methionine-dependent methyltransferases"/>
    <property type="match status" value="1"/>
</dbReference>
<evidence type="ECO:0000256" key="2">
    <source>
        <dbReference type="ARBA" id="ARBA00022691"/>
    </source>
</evidence>
<keyword evidence="6" id="KW-0489">Methyltransferase</keyword>
<keyword evidence="7" id="KW-1185">Reference proteome</keyword>
<evidence type="ECO:0000259" key="5">
    <source>
        <dbReference type="Pfam" id="PF13649"/>
    </source>
</evidence>
<dbReference type="eggNOG" id="COG2226">
    <property type="taxonomic scope" value="Bacteria"/>
</dbReference>
<dbReference type="EC" id="2.1.3.-" evidence="3"/>
<dbReference type="GO" id="GO:0008168">
    <property type="term" value="F:methyltransferase activity"/>
    <property type="evidence" value="ECO:0007669"/>
    <property type="project" value="UniProtKB-KW"/>
</dbReference>
<dbReference type="CDD" id="cd02440">
    <property type="entry name" value="AdoMet_MTases"/>
    <property type="match status" value="1"/>
</dbReference>
<reference evidence="6 7" key="1">
    <citation type="submission" date="2014-09" db="EMBL/GenBank/DDBJ databases">
        <title>Whole genome shotgun sequence of Escherichia vulneris NBRC 102420.</title>
        <authorList>
            <person name="Yoshida Y."/>
            <person name="Hosoyama A."/>
            <person name="Tsuchikane K."/>
            <person name="Ohji S."/>
            <person name="Ichikawa N."/>
            <person name="Kimura A."/>
            <person name="Yamazoe A."/>
            <person name="Ezaki T."/>
            <person name="Fujita N."/>
        </authorList>
    </citation>
    <scope>NUCLEOTIDE SEQUENCE [LARGE SCALE GENOMIC DNA]</scope>
    <source>
        <strain evidence="6 7">NBRC 102420</strain>
    </source>
</reference>
<dbReference type="PANTHER" id="PTHR43861">
    <property type="entry name" value="TRANS-ACONITATE 2-METHYLTRANSFERASE-RELATED"/>
    <property type="match status" value="1"/>
</dbReference>